<comment type="caution">
    <text evidence="7">The sequence shown here is derived from an EMBL/GenBank/DDBJ whole genome shotgun (WGS) entry which is preliminary data.</text>
</comment>
<evidence type="ECO:0000256" key="2">
    <source>
        <dbReference type="ARBA" id="ARBA00023015"/>
    </source>
</evidence>
<feature type="domain" description="TF-B3" evidence="6">
    <location>
        <begin position="39"/>
        <end position="118"/>
    </location>
</feature>
<sequence>MSNEKSLVPVPHKPANSDFCEPSFYKIVLPDTNIDGVRIPPEFLKHMEEEEEEPSGVATLTVSSGRKWHVKVSKEDNGVVFRDGWKRFCRENSVRITDFLQFTYHGNLQFSVDIFDKTGLRTIRDNSNLN</sequence>
<dbReference type="EMBL" id="JACGWL010000012">
    <property type="protein sequence ID" value="KAK4391255.1"/>
    <property type="molecule type" value="Genomic_DNA"/>
</dbReference>
<dbReference type="AlphaFoldDB" id="A0AAE1WDE7"/>
<keyword evidence="5" id="KW-0539">Nucleus</keyword>
<keyword evidence="2" id="KW-0805">Transcription regulation</keyword>
<dbReference type="InterPro" id="IPR003340">
    <property type="entry name" value="B3_DNA-bd"/>
</dbReference>
<organism evidence="7 8">
    <name type="scientific">Sesamum angolense</name>
    <dbReference type="NCBI Taxonomy" id="2727404"/>
    <lineage>
        <taxon>Eukaryota</taxon>
        <taxon>Viridiplantae</taxon>
        <taxon>Streptophyta</taxon>
        <taxon>Embryophyta</taxon>
        <taxon>Tracheophyta</taxon>
        <taxon>Spermatophyta</taxon>
        <taxon>Magnoliopsida</taxon>
        <taxon>eudicotyledons</taxon>
        <taxon>Gunneridae</taxon>
        <taxon>Pentapetalae</taxon>
        <taxon>asterids</taxon>
        <taxon>lamiids</taxon>
        <taxon>Lamiales</taxon>
        <taxon>Pedaliaceae</taxon>
        <taxon>Sesamum</taxon>
    </lineage>
</organism>
<keyword evidence="4" id="KW-0804">Transcription</keyword>
<comment type="subcellular location">
    <subcellularLocation>
        <location evidence="1">Nucleus</location>
    </subcellularLocation>
</comment>
<dbReference type="SUPFAM" id="SSF101936">
    <property type="entry name" value="DNA-binding pseudobarrel domain"/>
    <property type="match status" value="1"/>
</dbReference>
<dbReference type="GO" id="GO:0005634">
    <property type="term" value="C:nucleus"/>
    <property type="evidence" value="ECO:0007669"/>
    <property type="project" value="UniProtKB-SubCell"/>
</dbReference>
<dbReference type="PANTHER" id="PTHR31920:SF122">
    <property type="entry name" value="B3 DOMAIN-CONTAINING PROTEIN REM23"/>
    <property type="match status" value="1"/>
</dbReference>
<dbReference type="CDD" id="cd10017">
    <property type="entry name" value="B3_DNA"/>
    <property type="match status" value="1"/>
</dbReference>
<reference evidence="7" key="2">
    <citation type="journal article" date="2024" name="Plant">
        <title>Genomic evolution and insights into agronomic trait innovations of Sesamum species.</title>
        <authorList>
            <person name="Miao H."/>
            <person name="Wang L."/>
            <person name="Qu L."/>
            <person name="Liu H."/>
            <person name="Sun Y."/>
            <person name="Le M."/>
            <person name="Wang Q."/>
            <person name="Wei S."/>
            <person name="Zheng Y."/>
            <person name="Lin W."/>
            <person name="Duan Y."/>
            <person name="Cao H."/>
            <person name="Xiong S."/>
            <person name="Wang X."/>
            <person name="Wei L."/>
            <person name="Li C."/>
            <person name="Ma Q."/>
            <person name="Ju M."/>
            <person name="Zhao R."/>
            <person name="Li G."/>
            <person name="Mu C."/>
            <person name="Tian Q."/>
            <person name="Mei H."/>
            <person name="Zhang T."/>
            <person name="Gao T."/>
            <person name="Zhang H."/>
        </authorList>
    </citation>
    <scope>NUCLEOTIDE SEQUENCE</scope>
    <source>
        <strain evidence="7">K16</strain>
    </source>
</reference>
<dbReference type="Proteomes" id="UP001289374">
    <property type="component" value="Unassembled WGS sequence"/>
</dbReference>
<dbReference type="SMART" id="SM01019">
    <property type="entry name" value="B3"/>
    <property type="match status" value="1"/>
</dbReference>
<keyword evidence="3" id="KW-0238">DNA-binding</keyword>
<evidence type="ECO:0000313" key="8">
    <source>
        <dbReference type="Proteomes" id="UP001289374"/>
    </source>
</evidence>
<dbReference type="Pfam" id="PF02362">
    <property type="entry name" value="B3"/>
    <property type="match status" value="1"/>
</dbReference>
<dbReference type="InterPro" id="IPR015300">
    <property type="entry name" value="DNA-bd_pseudobarrel_sf"/>
</dbReference>
<protein>
    <submittedName>
        <fullName evidence="7">B3 domain-containing protein</fullName>
    </submittedName>
</protein>
<evidence type="ECO:0000259" key="6">
    <source>
        <dbReference type="PROSITE" id="PS50863"/>
    </source>
</evidence>
<evidence type="ECO:0000313" key="7">
    <source>
        <dbReference type="EMBL" id="KAK4391255.1"/>
    </source>
</evidence>
<keyword evidence="8" id="KW-1185">Reference proteome</keyword>
<evidence type="ECO:0000256" key="1">
    <source>
        <dbReference type="ARBA" id="ARBA00004123"/>
    </source>
</evidence>
<dbReference type="Gene3D" id="2.40.330.10">
    <property type="entry name" value="DNA-binding pseudobarrel domain"/>
    <property type="match status" value="1"/>
</dbReference>
<name>A0AAE1WDE7_9LAMI</name>
<reference evidence="7" key="1">
    <citation type="submission" date="2020-06" db="EMBL/GenBank/DDBJ databases">
        <authorList>
            <person name="Li T."/>
            <person name="Hu X."/>
            <person name="Zhang T."/>
            <person name="Song X."/>
            <person name="Zhang H."/>
            <person name="Dai N."/>
            <person name="Sheng W."/>
            <person name="Hou X."/>
            <person name="Wei L."/>
        </authorList>
    </citation>
    <scope>NUCLEOTIDE SEQUENCE</scope>
    <source>
        <strain evidence="7">K16</strain>
        <tissue evidence="7">Leaf</tissue>
    </source>
</reference>
<proteinExistence type="predicted"/>
<dbReference type="InterPro" id="IPR050655">
    <property type="entry name" value="Plant_B3_domain"/>
</dbReference>
<accession>A0AAE1WDE7</accession>
<evidence type="ECO:0000256" key="5">
    <source>
        <dbReference type="ARBA" id="ARBA00023242"/>
    </source>
</evidence>
<evidence type="ECO:0000256" key="4">
    <source>
        <dbReference type="ARBA" id="ARBA00023163"/>
    </source>
</evidence>
<dbReference type="PANTHER" id="PTHR31920">
    <property type="entry name" value="B3 DOMAIN-CONTAINING"/>
    <property type="match status" value="1"/>
</dbReference>
<dbReference type="GO" id="GO:0003677">
    <property type="term" value="F:DNA binding"/>
    <property type="evidence" value="ECO:0007669"/>
    <property type="project" value="UniProtKB-KW"/>
</dbReference>
<gene>
    <name evidence="7" type="ORF">Sango_2188800</name>
</gene>
<evidence type="ECO:0000256" key="3">
    <source>
        <dbReference type="ARBA" id="ARBA00023125"/>
    </source>
</evidence>
<dbReference type="PROSITE" id="PS50863">
    <property type="entry name" value="B3"/>
    <property type="match status" value="1"/>
</dbReference>